<sequence length="89" mass="11117">MFRLLKFTFRVKIVFWFFRYGSICWPPCILFWALKLSLRLKIIFWLFLLRSFCWLPLFIYWLFEITFRIKVFLLVSIYHVLESQILPLA</sequence>
<dbReference type="EMBL" id="FZQP02006917">
    <property type="protein sequence ID" value="VVD04970.1"/>
    <property type="molecule type" value="Genomic_DNA"/>
</dbReference>
<gene>
    <name evidence="2" type="ORF">LSINAPIS_LOCUS14610</name>
</gene>
<feature type="transmembrane region" description="Helical" evidence="1">
    <location>
        <begin position="40"/>
        <end position="63"/>
    </location>
</feature>
<evidence type="ECO:0000313" key="3">
    <source>
        <dbReference type="Proteomes" id="UP000324832"/>
    </source>
</evidence>
<protein>
    <submittedName>
        <fullName evidence="2">Uncharacterized protein</fullName>
    </submittedName>
</protein>
<keyword evidence="3" id="KW-1185">Reference proteome</keyword>
<evidence type="ECO:0000313" key="2">
    <source>
        <dbReference type="EMBL" id="VVD04970.1"/>
    </source>
</evidence>
<dbReference type="AlphaFoldDB" id="A0A5E4R6K5"/>
<keyword evidence="1" id="KW-0472">Membrane</keyword>
<keyword evidence="1" id="KW-1133">Transmembrane helix</keyword>
<evidence type="ECO:0000256" key="1">
    <source>
        <dbReference type="SAM" id="Phobius"/>
    </source>
</evidence>
<keyword evidence="1" id="KW-0812">Transmembrane</keyword>
<reference evidence="2 3" key="1">
    <citation type="submission" date="2017-07" db="EMBL/GenBank/DDBJ databases">
        <authorList>
            <person name="Talla V."/>
            <person name="Backstrom N."/>
        </authorList>
    </citation>
    <scope>NUCLEOTIDE SEQUENCE [LARGE SCALE GENOMIC DNA]</scope>
</reference>
<accession>A0A5E4R6K5</accession>
<dbReference type="Proteomes" id="UP000324832">
    <property type="component" value="Unassembled WGS sequence"/>
</dbReference>
<organism evidence="2 3">
    <name type="scientific">Leptidea sinapis</name>
    <dbReference type="NCBI Taxonomy" id="189913"/>
    <lineage>
        <taxon>Eukaryota</taxon>
        <taxon>Metazoa</taxon>
        <taxon>Ecdysozoa</taxon>
        <taxon>Arthropoda</taxon>
        <taxon>Hexapoda</taxon>
        <taxon>Insecta</taxon>
        <taxon>Pterygota</taxon>
        <taxon>Neoptera</taxon>
        <taxon>Endopterygota</taxon>
        <taxon>Lepidoptera</taxon>
        <taxon>Glossata</taxon>
        <taxon>Ditrysia</taxon>
        <taxon>Papilionoidea</taxon>
        <taxon>Pieridae</taxon>
        <taxon>Dismorphiinae</taxon>
        <taxon>Leptidea</taxon>
    </lineage>
</organism>
<feature type="transmembrane region" description="Helical" evidence="1">
    <location>
        <begin position="12"/>
        <end position="34"/>
    </location>
</feature>
<proteinExistence type="predicted"/>
<name>A0A5E4R6K5_9NEOP</name>